<sequence>MASFSNLRFLFVSLAAIVILSAIENQGPPLASAVRLFGCCGGAHSLRHAPKNNSVPRYRTHPPPSNQSHHHQYHQEQQQQQRQRRRDGFSTHKTHVGETRGLPKRSVANAIRVSRSGLSNTKDSLKLRKPK</sequence>
<evidence type="ECO:0008006" key="4">
    <source>
        <dbReference type="Google" id="ProtNLM"/>
    </source>
</evidence>
<feature type="chain" id="PRO_5012804662" description="Secreted protein" evidence="2">
    <location>
        <begin position="23"/>
        <end position="131"/>
    </location>
</feature>
<evidence type="ECO:0000256" key="1">
    <source>
        <dbReference type="SAM" id="MobiDB-lite"/>
    </source>
</evidence>
<evidence type="ECO:0000256" key="2">
    <source>
        <dbReference type="SAM" id="SignalP"/>
    </source>
</evidence>
<organism evidence="3">
    <name type="scientific">Rhipicephalus zambeziensis</name>
    <dbReference type="NCBI Taxonomy" id="60191"/>
    <lineage>
        <taxon>Eukaryota</taxon>
        <taxon>Metazoa</taxon>
        <taxon>Ecdysozoa</taxon>
        <taxon>Arthropoda</taxon>
        <taxon>Chelicerata</taxon>
        <taxon>Arachnida</taxon>
        <taxon>Acari</taxon>
        <taxon>Parasitiformes</taxon>
        <taxon>Ixodida</taxon>
        <taxon>Ixodoidea</taxon>
        <taxon>Ixodidae</taxon>
        <taxon>Rhipicephalinae</taxon>
        <taxon>Rhipicephalus</taxon>
        <taxon>Rhipicephalus</taxon>
    </lineage>
</organism>
<accession>A0A224YBI3</accession>
<name>A0A224YBI3_9ACAR</name>
<protein>
    <recommendedName>
        <fullName evidence="4">Secreted protein</fullName>
    </recommendedName>
</protein>
<dbReference type="EMBL" id="GFPF01003119">
    <property type="protein sequence ID" value="MAA14265.1"/>
    <property type="molecule type" value="Transcribed_RNA"/>
</dbReference>
<feature type="signal peptide" evidence="2">
    <location>
        <begin position="1"/>
        <end position="22"/>
    </location>
</feature>
<proteinExistence type="predicted"/>
<evidence type="ECO:0000313" key="3">
    <source>
        <dbReference type="EMBL" id="MAA14265.1"/>
    </source>
</evidence>
<feature type="region of interest" description="Disordered" evidence="1">
    <location>
        <begin position="45"/>
        <end position="131"/>
    </location>
</feature>
<keyword evidence="2" id="KW-0732">Signal</keyword>
<feature type="compositionally biased region" description="Basic and acidic residues" evidence="1">
    <location>
        <begin position="86"/>
        <end position="98"/>
    </location>
</feature>
<reference evidence="3" key="1">
    <citation type="journal article" date="2017" name="Parasit. Vectors">
        <title>Sialotranscriptomics of Rhipicephalus zambeziensis reveals intricate expression profiles of secretory proteins and suggests tight temporal transcriptional regulation during blood-feeding.</title>
        <authorList>
            <person name="de Castro M.H."/>
            <person name="de Klerk D."/>
            <person name="Pienaar R."/>
            <person name="Rees D.J.G."/>
            <person name="Mans B.J."/>
        </authorList>
    </citation>
    <scope>NUCLEOTIDE SEQUENCE</scope>
    <source>
        <tissue evidence="3">Salivary glands</tissue>
    </source>
</reference>
<dbReference type="AlphaFoldDB" id="A0A224YBI3"/>